<keyword evidence="5" id="KW-0067">ATP-binding</keyword>
<dbReference type="EMBL" id="CP024608">
    <property type="protein sequence ID" value="ATQ76397.1"/>
    <property type="molecule type" value="Genomic_DNA"/>
</dbReference>
<dbReference type="InterPro" id="IPR027417">
    <property type="entry name" value="P-loop_NTPase"/>
</dbReference>
<sequence length="544" mass="60067">MNLLSYLYRQSRQLLLLATIAGAIAGLSGAALVAVINKGINAPDRLWEFGLAFFGLCLLMLVSKLVAEISLLHLTQGAIYRLRLDLSTKLLATSVHRQQTLGKHRLLVILTDDVNTFTNAFEFIPVLFINAIVVSGGLAYMAWLSWPMLLMLAAFLSVGLLGFHMAERRPLAHLAKVREQKDVLYQHFRSLIEGARELQLNTERGRDFVSGVLAPGAAEFRQRFVRGMRGYAIVANIGTLLFYLNIGVLLFVIPHWLRLPAETLSGFTITLLFLIRPIIDLMTALPTLRQAGFSLAKIRQLDQELVPSEAAGDAARAFDTSAPLSIELKGVCHRYPGESGDGSFMLGPMDLRIAQGELIFIVGGNGSGKTTLAMLLLGLYAPEAGAVALNGIDVTDSNREAYRQHFSAVFADFHLFEQLPGIAGAARHQHALHYVKALGLQHKVKIEDGRFSTTNLSTGQRKRLALVAAYLEDRPVYLFDEWAADQDPVFKRVFYTELLPELKARGKTILVISHDDAYFSAADRVIKLEDGHLHVPERRDACAA</sequence>
<evidence type="ECO:0000256" key="4">
    <source>
        <dbReference type="ARBA" id="ARBA00022741"/>
    </source>
</evidence>
<dbReference type="InterPro" id="IPR011527">
    <property type="entry name" value="ABC1_TM_dom"/>
</dbReference>
<dbReference type="KEGG" id="mass:CR152_19085"/>
<dbReference type="PROSITE" id="PS50929">
    <property type="entry name" value="ABC_TM1F"/>
    <property type="match status" value="1"/>
</dbReference>
<dbReference type="PANTHER" id="PTHR24221">
    <property type="entry name" value="ATP-BINDING CASSETTE SUB-FAMILY B"/>
    <property type="match status" value="1"/>
</dbReference>
<keyword evidence="6 8" id="KW-1133">Transmembrane helix</keyword>
<feature type="transmembrane region" description="Helical" evidence="8">
    <location>
        <begin position="149"/>
        <end position="166"/>
    </location>
</feature>
<keyword evidence="4" id="KW-0547">Nucleotide-binding</keyword>
<dbReference type="Proteomes" id="UP000229897">
    <property type="component" value="Chromosome"/>
</dbReference>
<dbReference type="GO" id="GO:0016887">
    <property type="term" value="F:ATP hydrolysis activity"/>
    <property type="evidence" value="ECO:0007669"/>
    <property type="project" value="InterPro"/>
</dbReference>
<accession>A0A2D2DN44</accession>
<dbReference type="CDD" id="cd03228">
    <property type="entry name" value="ABCC_MRP_Like"/>
    <property type="match status" value="1"/>
</dbReference>
<evidence type="ECO:0000313" key="12">
    <source>
        <dbReference type="Proteomes" id="UP000229897"/>
    </source>
</evidence>
<proteinExistence type="predicted"/>
<gene>
    <name evidence="11" type="ORF">CR152_19085</name>
</gene>
<dbReference type="GO" id="GO:0034040">
    <property type="term" value="F:ATPase-coupled lipid transmembrane transporter activity"/>
    <property type="evidence" value="ECO:0007669"/>
    <property type="project" value="TreeGrafter"/>
</dbReference>
<feature type="transmembrane region" description="Helical" evidence="8">
    <location>
        <begin position="46"/>
        <end position="67"/>
    </location>
</feature>
<dbReference type="GO" id="GO:0140359">
    <property type="term" value="F:ABC-type transporter activity"/>
    <property type="evidence" value="ECO:0007669"/>
    <property type="project" value="InterPro"/>
</dbReference>
<dbReference type="PROSITE" id="PS50893">
    <property type="entry name" value="ABC_TRANSPORTER_2"/>
    <property type="match status" value="1"/>
</dbReference>
<dbReference type="InterPro" id="IPR039421">
    <property type="entry name" value="Type_1_exporter"/>
</dbReference>
<feature type="domain" description="ABC transporter" evidence="9">
    <location>
        <begin position="326"/>
        <end position="544"/>
    </location>
</feature>
<dbReference type="SUPFAM" id="SSF52540">
    <property type="entry name" value="P-loop containing nucleoside triphosphate hydrolases"/>
    <property type="match status" value="1"/>
</dbReference>
<evidence type="ECO:0000256" key="2">
    <source>
        <dbReference type="ARBA" id="ARBA00022475"/>
    </source>
</evidence>
<dbReference type="SUPFAM" id="SSF90123">
    <property type="entry name" value="ABC transporter transmembrane region"/>
    <property type="match status" value="1"/>
</dbReference>
<evidence type="ECO:0000259" key="9">
    <source>
        <dbReference type="PROSITE" id="PS50893"/>
    </source>
</evidence>
<dbReference type="RefSeq" id="WP_099877207.1">
    <property type="nucleotide sequence ID" value="NZ_CP024608.1"/>
</dbReference>
<dbReference type="NCBIfam" id="TIGR01194">
    <property type="entry name" value="cyc_pep_trnsptr"/>
    <property type="match status" value="1"/>
</dbReference>
<keyword evidence="7 8" id="KW-0472">Membrane</keyword>
<keyword evidence="3 8" id="KW-0812">Transmembrane</keyword>
<evidence type="ECO:0000256" key="3">
    <source>
        <dbReference type="ARBA" id="ARBA00022692"/>
    </source>
</evidence>
<feature type="transmembrane region" description="Helical" evidence="8">
    <location>
        <begin position="123"/>
        <end position="143"/>
    </location>
</feature>
<dbReference type="Gene3D" id="1.20.1560.10">
    <property type="entry name" value="ABC transporter type 1, transmembrane domain"/>
    <property type="match status" value="1"/>
</dbReference>
<dbReference type="SMART" id="SM00382">
    <property type="entry name" value="AAA"/>
    <property type="match status" value="1"/>
</dbReference>
<dbReference type="InterPro" id="IPR003593">
    <property type="entry name" value="AAA+_ATPase"/>
</dbReference>
<dbReference type="InterPro" id="IPR036640">
    <property type="entry name" value="ABC1_TM_sf"/>
</dbReference>
<evidence type="ECO:0000259" key="10">
    <source>
        <dbReference type="PROSITE" id="PS50929"/>
    </source>
</evidence>
<organism evidence="11 12">
    <name type="scientific">Massilia violaceinigra</name>
    <dbReference type="NCBI Taxonomy" id="2045208"/>
    <lineage>
        <taxon>Bacteria</taxon>
        <taxon>Pseudomonadati</taxon>
        <taxon>Pseudomonadota</taxon>
        <taxon>Betaproteobacteria</taxon>
        <taxon>Burkholderiales</taxon>
        <taxon>Oxalobacteraceae</taxon>
        <taxon>Telluria group</taxon>
        <taxon>Massilia</taxon>
    </lineage>
</organism>
<dbReference type="PANTHER" id="PTHR24221:SF654">
    <property type="entry name" value="ATP-BINDING CASSETTE SUB-FAMILY B MEMBER 6"/>
    <property type="match status" value="1"/>
</dbReference>
<dbReference type="Gene3D" id="3.40.50.300">
    <property type="entry name" value="P-loop containing nucleotide triphosphate hydrolases"/>
    <property type="match status" value="1"/>
</dbReference>
<feature type="transmembrane region" description="Helical" evidence="8">
    <location>
        <begin position="231"/>
        <end position="253"/>
    </location>
</feature>
<reference evidence="11" key="1">
    <citation type="submission" date="2017-10" db="EMBL/GenBank/DDBJ databases">
        <title>Massilia psychrophilum sp. nov., a novel purple-pigmented bacterium isolated from Tianshan glacier, Xinjiang Municipality, China.</title>
        <authorList>
            <person name="Wang H."/>
        </authorList>
    </citation>
    <scope>NUCLEOTIDE SEQUENCE [LARGE SCALE GENOMIC DNA]</scope>
    <source>
        <strain evidence="11">B2</strain>
    </source>
</reference>
<dbReference type="GO" id="GO:0005524">
    <property type="term" value="F:ATP binding"/>
    <property type="evidence" value="ECO:0007669"/>
    <property type="project" value="UniProtKB-KW"/>
</dbReference>
<dbReference type="OrthoDB" id="9760776at2"/>
<evidence type="ECO:0000256" key="6">
    <source>
        <dbReference type="ARBA" id="ARBA00022989"/>
    </source>
</evidence>
<evidence type="ECO:0000256" key="7">
    <source>
        <dbReference type="ARBA" id="ARBA00023136"/>
    </source>
</evidence>
<keyword evidence="2" id="KW-1003">Cell membrane</keyword>
<evidence type="ECO:0000313" key="11">
    <source>
        <dbReference type="EMBL" id="ATQ76397.1"/>
    </source>
</evidence>
<evidence type="ECO:0000256" key="5">
    <source>
        <dbReference type="ARBA" id="ARBA00022840"/>
    </source>
</evidence>
<evidence type="ECO:0000256" key="1">
    <source>
        <dbReference type="ARBA" id="ARBA00004651"/>
    </source>
</evidence>
<dbReference type="Pfam" id="PF00664">
    <property type="entry name" value="ABC_membrane"/>
    <property type="match status" value="1"/>
</dbReference>
<dbReference type="GO" id="GO:0005886">
    <property type="term" value="C:plasma membrane"/>
    <property type="evidence" value="ECO:0007669"/>
    <property type="project" value="UniProtKB-SubCell"/>
</dbReference>
<comment type="subcellular location">
    <subcellularLocation>
        <location evidence="1">Cell membrane</location>
        <topology evidence="1">Multi-pass membrane protein</topology>
    </subcellularLocation>
</comment>
<dbReference type="AlphaFoldDB" id="A0A2D2DN44"/>
<dbReference type="InterPro" id="IPR005898">
    <property type="entry name" value="Cyc_pep_transpt_SyrD/YojI"/>
</dbReference>
<protein>
    <submittedName>
        <fullName evidence="11">ABC transporter</fullName>
    </submittedName>
</protein>
<dbReference type="GO" id="GO:1904680">
    <property type="term" value="F:peptide transmembrane transporter activity"/>
    <property type="evidence" value="ECO:0007669"/>
    <property type="project" value="InterPro"/>
</dbReference>
<dbReference type="Pfam" id="PF00005">
    <property type="entry name" value="ABC_tran"/>
    <property type="match status" value="1"/>
</dbReference>
<evidence type="ECO:0000256" key="8">
    <source>
        <dbReference type="SAM" id="Phobius"/>
    </source>
</evidence>
<name>A0A2D2DN44_9BURK</name>
<dbReference type="InterPro" id="IPR003439">
    <property type="entry name" value="ABC_transporter-like_ATP-bd"/>
</dbReference>
<keyword evidence="12" id="KW-1185">Reference proteome</keyword>
<dbReference type="GO" id="GO:0015833">
    <property type="term" value="P:peptide transport"/>
    <property type="evidence" value="ECO:0007669"/>
    <property type="project" value="InterPro"/>
</dbReference>
<feature type="domain" description="ABC transmembrane type-1" evidence="10">
    <location>
        <begin position="14"/>
        <end position="290"/>
    </location>
</feature>